<dbReference type="EMBL" id="ABEU02000012">
    <property type="protein sequence ID" value="PNR43809.1"/>
    <property type="molecule type" value="Genomic_DNA"/>
</dbReference>
<feature type="compositionally biased region" description="Low complexity" evidence="1">
    <location>
        <begin position="14"/>
        <end position="34"/>
    </location>
</feature>
<feature type="region of interest" description="Disordered" evidence="1">
    <location>
        <begin position="14"/>
        <end position="45"/>
    </location>
</feature>
<evidence type="ECO:0000313" key="3">
    <source>
        <dbReference type="EnsemblPlants" id="PAC:32974517.CDS.1"/>
    </source>
</evidence>
<name>A0A2K1JQJ5_PHYPA</name>
<keyword evidence="4" id="KW-1185">Reference proteome</keyword>
<reference evidence="2 4" key="1">
    <citation type="journal article" date="2008" name="Science">
        <title>The Physcomitrella genome reveals evolutionary insights into the conquest of land by plants.</title>
        <authorList>
            <person name="Rensing S."/>
            <person name="Lang D."/>
            <person name="Zimmer A."/>
            <person name="Terry A."/>
            <person name="Salamov A."/>
            <person name="Shapiro H."/>
            <person name="Nishiyama T."/>
            <person name="Perroud P.-F."/>
            <person name="Lindquist E."/>
            <person name="Kamisugi Y."/>
            <person name="Tanahashi T."/>
            <person name="Sakakibara K."/>
            <person name="Fujita T."/>
            <person name="Oishi K."/>
            <person name="Shin-I T."/>
            <person name="Kuroki Y."/>
            <person name="Toyoda A."/>
            <person name="Suzuki Y."/>
            <person name="Hashimoto A."/>
            <person name="Yamaguchi K."/>
            <person name="Sugano A."/>
            <person name="Kohara Y."/>
            <person name="Fujiyama A."/>
            <person name="Anterola A."/>
            <person name="Aoki S."/>
            <person name="Ashton N."/>
            <person name="Barbazuk W.B."/>
            <person name="Barker E."/>
            <person name="Bennetzen J."/>
            <person name="Bezanilla M."/>
            <person name="Blankenship R."/>
            <person name="Cho S.H."/>
            <person name="Dutcher S."/>
            <person name="Estelle M."/>
            <person name="Fawcett J.A."/>
            <person name="Gundlach H."/>
            <person name="Hanada K."/>
            <person name="Heyl A."/>
            <person name="Hicks K.A."/>
            <person name="Hugh J."/>
            <person name="Lohr M."/>
            <person name="Mayer K."/>
            <person name="Melkozernov A."/>
            <person name="Murata T."/>
            <person name="Nelson D."/>
            <person name="Pils B."/>
            <person name="Prigge M."/>
            <person name="Reiss B."/>
            <person name="Renner T."/>
            <person name="Rombauts S."/>
            <person name="Rushton P."/>
            <person name="Sanderfoot A."/>
            <person name="Schween G."/>
            <person name="Shiu S.-H."/>
            <person name="Stueber K."/>
            <person name="Theodoulou F.L."/>
            <person name="Tu H."/>
            <person name="Van de Peer Y."/>
            <person name="Verrier P.J."/>
            <person name="Waters E."/>
            <person name="Wood A."/>
            <person name="Yang L."/>
            <person name="Cove D."/>
            <person name="Cuming A."/>
            <person name="Hasebe M."/>
            <person name="Lucas S."/>
            <person name="Mishler D.B."/>
            <person name="Reski R."/>
            <person name="Grigoriev I."/>
            <person name="Quatrano R.S."/>
            <person name="Boore J.L."/>
        </authorList>
    </citation>
    <scope>NUCLEOTIDE SEQUENCE [LARGE SCALE GENOMIC DNA]</scope>
    <source>
        <strain evidence="3 4">cv. Gransden 2004</strain>
    </source>
</reference>
<reference evidence="2 4" key="2">
    <citation type="journal article" date="2018" name="Plant J.">
        <title>The Physcomitrella patens chromosome-scale assembly reveals moss genome structure and evolution.</title>
        <authorList>
            <person name="Lang D."/>
            <person name="Ullrich K.K."/>
            <person name="Murat F."/>
            <person name="Fuchs J."/>
            <person name="Jenkins J."/>
            <person name="Haas F.B."/>
            <person name="Piednoel M."/>
            <person name="Gundlach H."/>
            <person name="Van Bel M."/>
            <person name="Meyberg R."/>
            <person name="Vives C."/>
            <person name="Morata J."/>
            <person name="Symeonidi A."/>
            <person name="Hiss M."/>
            <person name="Muchero W."/>
            <person name="Kamisugi Y."/>
            <person name="Saleh O."/>
            <person name="Blanc G."/>
            <person name="Decker E.L."/>
            <person name="van Gessel N."/>
            <person name="Grimwood J."/>
            <person name="Hayes R.D."/>
            <person name="Graham S.W."/>
            <person name="Gunter L.E."/>
            <person name="McDaniel S.F."/>
            <person name="Hoernstein S.N.W."/>
            <person name="Larsson A."/>
            <person name="Li F.W."/>
            <person name="Perroud P.F."/>
            <person name="Phillips J."/>
            <person name="Ranjan P."/>
            <person name="Rokshar D.S."/>
            <person name="Rothfels C.J."/>
            <person name="Schneider L."/>
            <person name="Shu S."/>
            <person name="Stevenson D.W."/>
            <person name="Thummler F."/>
            <person name="Tillich M."/>
            <person name="Villarreal Aguilar J.C."/>
            <person name="Widiez T."/>
            <person name="Wong G.K."/>
            <person name="Wymore A."/>
            <person name="Zhang Y."/>
            <person name="Zimmer A.D."/>
            <person name="Quatrano R.S."/>
            <person name="Mayer K.F.X."/>
            <person name="Goodstein D."/>
            <person name="Casacuberta J.M."/>
            <person name="Vandepoele K."/>
            <person name="Reski R."/>
            <person name="Cuming A.C."/>
            <person name="Tuskan G.A."/>
            <person name="Maumus F."/>
            <person name="Salse J."/>
            <person name="Schmutz J."/>
            <person name="Rensing S.A."/>
        </authorList>
    </citation>
    <scope>NUCLEOTIDE SEQUENCE [LARGE SCALE GENOMIC DNA]</scope>
    <source>
        <strain evidence="3 4">cv. Gransden 2004</strain>
    </source>
</reference>
<evidence type="ECO:0000256" key="1">
    <source>
        <dbReference type="SAM" id="MobiDB-lite"/>
    </source>
</evidence>
<dbReference type="InParanoid" id="A0A2K1JQJ5"/>
<dbReference type="EnsemblPlants" id="Pp3c12_12670V3.1">
    <property type="protein sequence ID" value="PAC:32974517.CDS.1"/>
    <property type="gene ID" value="Pp3c12_12670"/>
</dbReference>
<dbReference type="Proteomes" id="UP000006727">
    <property type="component" value="Chromosome 12"/>
</dbReference>
<proteinExistence type="predicted"/>
<accession>A0A2K1JQJ5</accession>
<protein>
    <submittedName>
        <fullName evidence="2 3">Uncharacterized protein</fullName>
    </submittedName>
</protein>
<dbReference type="Gramene" id="Pp3c12_12670V3.1">
    <property type="protein sequence ID" value="PAC:32974517.CDS.1"/>
    <property type="gene ID" value="Pp3c12_12670"/>
</dbReference>
<evidence type="ECO:0000313" key="2">
    <source>
        <dbReference type="EMBL" id="PNR43809.1"/>
    </source>
</evidence>
<sequence length="85" mass="9377">MSIVCTEAQSNCNSGQLIQQQSQPSLSHSSSNLNDATPPHGEVPTRNFCLAQFTSQLAARWYVPQQSSIYTSELLRIEKHQNGSV</sequence>
<gene>
    <name evidence="2" type="ORF">PHYPA_016192</name>
</gene>
<evidence type="ECO:0000313" key="4">
    <source>
        <dbReference type="Proteomes" id="UP000006727"/>
    </source>
</evidence>
<reference evidence="3" key="3">
    <citation type="submission" date="2020-12" db="UniProtKB">
        <authorList>
            <consortium name="EnsemblPlants"/>
        </authorList>
    </citation>
    <scope>IDENTIFICATION</scope>
</reference>
<dbReference type="AlphaFoldDB" id="A0A2K1JQJ5"/>
<organism evidence="2">
    <name type="scientific">Physcomitrium patens</name>
    <name type="common">Spreading-leaved earth moss</name>
    <name type="synonym">Physcomitrella patens</name>
    <dbReference type="NCBI Taxonomy" id="3218"/>
    <lineage>
        <taxon>Eukaryota</taxon>
        <taxon>Viridiplantae</taxon>
        <taxon>Streptophyta</taxon>
        <taxon>Embryophyta</taxon>
        <taxon>Bryophyta</taxon>
        <taxon>Bryophytina</taxon>
        <taxon>Bryopsida</taxon>
        <taxon>Funariidae</taxon>
        <taxon>Funariales</taxon>
        <taxon>Funariaceae</taxon>
        <taxon>Physcomitrium</taxon>
    </lineage>
</organism>